<dbReference type="PANTHER" id="PTHR47256:SF10">
    <property type="entry name" value="ZN(II)2CYS6 TRANSCRIPTION FACTOR (EUROFUNG)"/>
    <property type="match status" value="1"/>
</dbReference>
<dbReference type="CDD" id="cd00067">
    <property type="entry name" value="GAL4"/>
    <property type="match status" value="1"/>
</dbReference>
<evidence type="ECO:0000256" key="5">
    <source>
        <dbReference type="ARBA" id="ARBA00023242"/>
    </source>
</evidence>
<organism evidence="7 8">
    <name type="scientific">Penicillium cosmopolitanum</name>
    <dbReference type="NCBI Taxonomy" id="1131564"/>
    <lineage>
        <taxon>Eukaryota</taxon>
        <taxon>Fungi</taxon>
        <taxon>Dikarya</taxon>
        <taxon>Ascomycota</taxon>
        <taxon>Pezizomycotina</taxon>
        <taxon>Eurotiomycetes</taxon>
        <taxon>Eurotiomycetidae</taxon>
        <taxon>Eurotiales</taxon>
        <taxon>Aspergillaceae</taxon>
        <taxon>Penicillium</taxon>
    </lineage>
</organism>
<feature type="domain" description="Zn(2)-C6 fungal-type" evidence="6">
    <location>
        <begin position="38"/>
        <end position="70"/>
    </location>
</feature>
<evidence type="ECO:0000256" key="1">
    <source>
        <dbReference type="ARBA" id="ARBA00022723"/>
    </source>
</evidence>
<evidence type="ECO:0000256" key="2">
    <source>
        <dbReference type="ARBA" id="ARBA00023015"/>
    </source>
</evidence>
<dbReference type="Gene3D" id="4.10.240.10">
    <property type="entry name" value="Zn(2)-C6 fungal-type DNA-binding domain"/>
    <property type="match status" value="1"/>
</dbReference>
<proteinExistence type="predicted"/>
<dbReference type="GO" id="GO:0008270">
    <property type="term" value="F:zinc ion binding"/>
    <property type="evidence" value="ECO:0007669"/>
    <property type="project" value="InterPro"/>
</dbReference>
<dbReference type="PANTHER" id="PTHR47256">
    <property type="entry name" value="ZN(II)2CYS6 TRANSCRIPTION FACTOR (EUROFUNG)-RELATED"/>
    <property type="match status" value="1"/>
</dbReference>
<evidence type="ECO:0000313" key="7">
    <source>
        <dbReference type="EMBL" id="KAJ5408056.1"/>
    </source>
</evidence>
<reference evidence="7" key="2">
    <citation type="journal article" date="2023" name="IMA Fungus">
        <title>Comparative genomic study of the Penicillium genus elucidates a diverse pangenome and 15 lateral gene transfer events.</title>
        <authorList>
            <person name="Petersen C."/>
            <person name="Sorensen T."/>
            <person name="Nielsen M.R."/>
            <person name="Sondergaard T.E."/>
            <person name="Sorensen J.L."/>
            <person name="Fitzpatrick D.A."/>
            <person name="Frisvad J.C."/>
            <person name="Nielsen K.L."/>
        </authorList>
    </citation>
    <scope>NUCLEOTIDE SEQUENCE</scope>
    <source>
        <strain evidence="7">IBT 29677</strain>
    </source>
</reference>
<dbReference type="InterPro" id="IPR053187">
    <property type="entry name" value="Notoamide_regulator"/>
</dbReference>
<dbReference type="PROSITE" id="PS00463">
    <property type="entry name" value="ZN2_CY6_FUNGAL_1"/>
    <property type="match status" value="1"/>
</dbReference>
<dbReference type="SUPFAM" id="SSF57701">
    <property type="entry name" value="Zn2/Cys6 DNA-binding domain"/>
    <property type="match status" value="1"/>
</dbReference>
<dbReference type="InterPro" id="IPR001138">
    <property type="entry name" value="Zn2Cys6_DnaBD"/>
</dbReference>
<dbReference type="EMBL" id="JAPZBU010000004">
    <property type="protein sequence ID" value="KAJ5408056.1"/>
    <property type="molecule type" value="Genomic_DNA"/>
</dbReference>
<gene>
    <name evidence="7" type="ORF">N7509_001939</name>
</gene>
<name>A0A9W9W7Y8_9EURO</name>
<protein>
    <submittedName>
        <fullName evidence="7">Transcription factor</fullName>
    </submittedName>
</protein>
<evidence type="ECO:0000259" key="6">
    <source>
        <dbReference type="PROSITE" id="PS50048"/>
    </source>
</evidence>
<keyword evidence="3" id="KW-0238">DNA-binding</keyword>
<keyword evidence="1" id="KW-0479">Metal-binding</keyword>
<dbReference type="InterPro" id="IPR007219">
    <property type="entry name" value="XnlR_reg_dom"/>
</dbReference>
<dbReference type="PROSITE" id="PS50048">
    <property type="entry name" value="ZN2_CY6_FUNGAL_2"/>
    <property type="match status" value="1"/>
</dbReference>
<evidence type="ECO:0000256" key="3">
    <source>
        <dbReference type="ARBA" id="ARBA00023125"/>
    </source>
</evidence>
<keyword evidence="5" id="KW-0539">Nucleus</keyword>
<keyword evidence="4" id="KW-0804">Transcription</keyword>
<dbReference type="RefSeq" id="XP_056492371.1">
    <property type="nucleotide sequence ID" value="XM_056626576.1"/>
</dbReference>
<dbReference type="GO" id="GO:0006351">
    <property type="term" value="P:DNA-templated transcription"/>
    <property type="evidence" value="ECO:0007669"/>
    <property type="project" value="InterPro"/>
</dbReference>
<keyword evidence="2" id="KW-0805">Transcription regulation</keyword>
<dbReference type="GO" id="GO:0003677">
    <property type="term" value="F:DNA binding"/>
    <property type="evidence" value="ECO:0007669"/>
    <property type="project" value="UniProtKB-KW"/>
</dbReference>
<evidence type="ECO:0000256" key="4">
    <source>
        <dbReference type="ARBA" id="ARBA00023163"/>
    </source>
</evidence>
<evidence type="ECO:0000313" key="8">
    <source>
        <dbReference type="Proteomes" id="UP001147747"/>
    </source>
</evidence>
<comment type="caution">
    <text evidence="7">The sequence shown here is derived from an EMBL/GenBank/DDBJ whole genome shotgun (WGS) entry which is preliminary data.</text>
</comment>
<keyword evidence="8" id="KW-1185">Reference proteome</keyword>
<accession>A0A9W9W7Y8</accession>
<dbReference type="GO" id="GO:0000981">
    <property type="term" value="F:DNA-binding transcription factor activity, RNA polymerase II-specific"/>
    <property type="evidence" value="ECO:0007669"/>
    <property type="project" value="InterPro"/>
</dbReference>
<reference evidence="7" key="1">
    <citation type="submission" date="2022-12" db="EMBL/GenBank/DDBJ databases">
        <authorList>
            <person name="Petersen C."/>
        </authorList>
    </citation>
    <scope>NUCLEOTIDE SEQUENCE</scope>
    <source>
        <strain evidence="7">IBT 29677</strain>
    </source>
</reference>
<sequence length="642" mass="71701">MGHQDKSKPFLPLAPGPPRILPIQASMAVNRPKKNSTACLACKTAKRKCSGPPSPCKACVSANSENDCHFDPSRDLRRKVAVKRTIQELSDVRDLLESLLSTVRFATPDKIGEVVGVIKGNGSMRDIAFAVGCPVTNFADSASLSNASQLSNSEDGEQVLESPMCENFGAKARRPSEISVVSTSPKIDHHIEVPGGTFDPFARISLESLCNIPLYEVPAKPWTKVTSDDNMVSVLVSLYFTWDHPCAQFLDQGIFVEHMKSRDVESEFCTPLLVNSLLAMASAHCDSPENYLHTANECFRGEVFLAEAERLWKAQEGRPSLPNIQALLLMCSVLSCQGKANLGWLMLQQAVQLARDMDLLILPEAPNSKHMFKYDMTPDMEHVRNITAWGISSLNGQMSMKLKKVATLSLPATKIDTGGDHDFDWTPYPRSNHITYSTKRAHLPEVRQGLAELTDIMLHIEKLRYDKELNSDFDLLMARAEVPYHQLQEWLAAWPSTSQIEKEPISQILILRIKCVHVIMHLIEMLVERDYQSSKTAQLQETWFNQVEEMAQCLRIHRQSYGIKHIPSQLADSVQGALRVLVHRLEDLGEAKHAFIELYRFGVAMGQKFKSTTVIIQTIQSLSSDRSAIMPKQAIAILNGSE</sequence>
<dbReference type="Proteomes" id="UP001147747">
    <property type="component" value="Unassembled WGS sequence"/>
</dbReference>
<dbReference type="GeneID" id="81365556"/>
<dbReference type="SMART" id="SM00066">
    <property type="entry name" value="GAL4"/>
    <property type="match status" value="1"/>
</dbReference>
<dbReference type="OrthoDB" id="2593732at2759"/>
<dbReference type="InterPro" id="IPR036864">
    <property type="entry name" value="Zn2-C6_fun-type_DNA-bd_sf"/>
</dbReference>
<dbReference type="Pfam" id="PF04082">
    <property type="entry name" value="Fungal_trans"/>
    <property type="match status" value="1"/>
</dbReference>
<dbReference type="AlphaFoldDB" id="A0A9W9W7Y8"/>
<dbReference type="CDD" id="cd12148">
    <property type="entry name" value="fungal_TF_MHR"/>
    <property type="match status" value="1"/>
</dbReference>